<gene>
    <name evidence="1" type="ORF">NQ176_g5880</name>
</gene>
<evidence type="ECO:0000313" key="1">
    <source>
        <dbReference type="EMBL" id="KAJ2974767.1"/>
    </source>
</evidence>
<organism evidence="1 2">
    <name type="scientific">Zarea fungicola</name>
    <dbReference type="NCBI Taxonomy" id="93591"/>
    <lineage>
        <taxon>Eukaryota</taxon>
        <taxon>Fungi</taxon>
        <taxon>Dikarya</taxon>
        <taxon>Ascomycota</taxon>
        <taxon>Pezizomycotina</taxon>
        <taxon>Sordariomycetes</taxon>
        <taxon>Hypocreomycetidae</taxon>
        <taxon>Hypocreales</taxon>
        <taxon>Cordycipitaceae</taxon>
        <taxon>Zarea</taxon>
    </lineage>
</organism>
<proteinExistence type="predicted"/>
<sequence>MPQKEPLVIIIGGGPVGLTAAHALHHAGIDFILLEQRSTVYNDDGASLVLGPASLRVMHQLGILSTLMDIGAELDQRKSFTMDGFNFSDGSFYYIRRNHGSGPVAFHRAELVQTLYQTLTDKSRNSILYNKKVTEIFSGDEGVRVRCTDDTTYTGTMLLGADGVHSVTRHWMRKLALEFNKDLEWDAEELFESTYRCLWCSFPRPTGPGYSSDTQHRDRSVMYITGRERGWIFLYEKLPQPTKKRAYYTESDILAVADRFADFSIAEGLKVRDVFSRRITSGMANLEEGAAKHWSWGRIVLAGDAVHKYTPNAGFGFQSGIQDVVSLCNHLQSAVSADQKDQMKTQDFAKVFEKYQQERSKGVVAEATASARATRSQAWMTTALFILARYIMPLRITNYILFNWVVAKRAKDMLVLKYVDADEPFTGSVQWRHGLSTVSKGDR</sequence>
<accession>A0ACC1N651</accession>
<name>A0ACC1N651_9HYPO</name>
<reference evidence="1" key="1">
    <citation type="submission" date="2022-08" db="EMBL/GenBank/DDBJ databases">
        <title>Genome Sequence of Lecanicillium fungicola.</title>
        <authorList>
            <person name="Buettner E."/>
        </authorList>
    </citation>
    <scope>NUCLEOTIDE SEQUENCE</scope>
    <source>
        <strain evidence="1">Babe33</strain>
    </source>
</reference>
<keyword evidence="2" id="KW-1185">Reference proteome</keyword>
<comment type="caution">
    <text evidence="1">The sequence shown here is derived from an EMBL/GenBank/DDBJ whole genome shotgun (WGS) entry which is preliminary data.</text>
</comment>
<evidence type="ECO:0000313" key="2">
    <source>
        <dbReference type="Proteomes" id="UP001143910"/>
    </source>
</evidence>
<dbReference type="Proteomes" id="UP001143910">
    <property type="component" value="Unassembled WGS sequence"/>
</dbReference>
<dbReference type="EMBL" id="JANJQO010000789">
    <property type="protein sequence ID" value="KAJ2974767.1"/>
    <property type="molecule type" value="Genomic_DNA"/>
</dbReference>
<protein>
    <submittedName>
        <fullName evidence="1">Uncharacterized protein</fullName>
    </submittedName>
</protein>